<feature type="transmembrane region" description="Helical" evidence="1">
    <location>
        <begin position="268"/>
        <end position="292"/>
    </location>
</feature>
<dbReference type="Pfam" id="PF18484">
    <property type="entry name" value="CDCA"/>
    <property type="match status" value="1"/>
</dbReference>
<accession>Q0ZB86</accession>
<feature type="transmembrane region" description="Helical" evidence="1">
    <location>
        <begin position="54"/>
        <end position="75"/>
    </location>
</feature>
<feature type="transmembrane region" description="Helical" evidence="1">
    <location>
        <begin position="190"/>
        <end position="215"/>
    </location>
</feature>
<feature type="transmembrane region" description="Helical" evidence="1">
    <location>
        <begin position="227"/>
        <end position="248"/>
    </location>
</feature>
<sequence length="702" mass="77311">MSQADWLEHNVERISKDDLTETPTTAEALEGQPNAKAVTIGAAKATGSDIAYKLSHLLALVVAGVIALLASAALADGRSVIKLKDTSNLPRLTALTATLDGKTINLKDHGLDYRADELLGPQYGVGLHHDSSGYGWGKAGARETLQEYIDELGLLQVIAAVPSVIATDGLKHPAHFLECTELKKAGLSAMSLAIIAEVASAVMIIFHGLALVGLLPLSAKLAKGFAGLVWFTLTAGFLIVVCLAIGVYETEWTCNNDFVPAIRLSDHFVYNWAFPVGYLGYACSLLVFSVVLCFTSLEEGAQEFDKKKTKLGLVTVVAGLFVGLVIAASVSVGIAASQDAFKEVEVDPSVNPCKAQKPYHAAPGDNYFRNIECMKDNLVQVLEQAGANVTRGYVGGLDAGNWRTPILDHYDDTDLCTVNVHWHLGAEHLSEGQYDYHGTGPAYNSTNSTKDLYANHVHGYHDRDAEDYVSKEEYYESKKNKGDPYADDGKKKKEKKEWTERLGLRCHHYDDEHEMFKTAATGAKKPYEWKHCVEMMVGETYEVHWPHSAAGACGTEWQYQTPFYDGVFCKEGVVNILTPLNTYEKIGVQGQVFTIVNSDEEQYQYENLIDGAWMDGKDKWVDVAKYTGSTTGTTRNNEMCSRYAPITWQVDRTCHMISAKSFDKLCYDMKQKKDDMGGDLYPHGAREIVADYLVANNQQSRK</sequence>
<dbReference type="InterPro" id="IPR018883">
    <property type="entry name" value="Delta_CA"/>
</dbReference>
<keyword evidence="1" id="KW-1133">Transmembrane helix</keyword>
<dbReference type="Pfam" id="PF10563">
    <property type="entry name" value="CA_like"/>
    <property type="match status" value="1"/>
</dbReference>
<reference evidence="2" key="1">
    <citation type="journal article" date="2006" name="Appl. Environ. Microbiol.">
        <title>Identification and preliminary characterization of two cDNAs encoding unique carbonic anhydrases from the marine alga Emiliania huxleyi.</title>
        <authorList>
            <person name="Soto A.R."/>
            <person name="Zheng H."/>
            <person name="Shoemaker D."/>
            <person name="Rodriguez J."/>
            <person name="Read B.A."/>
            <person name="Wahlund T.M."/>
        </authorList>
    </citation>
    <scope>NUCLEOTIDE SEQUENCE</scope>
</reference>
<evidence type="ECO:0000256" key="1">
    <source>
        <dbReference type="SAM" id="Phobius"/>
    </source>
</evidence>
<keyword evidence="1" id="KW-0472">Membrane</keyword>
<keyword evidence="1" id="KW-0812">Transmembrane</keyword>
<proteinExistence type="evidence at transcript level"/>
<dbReference type="EMBL" id="DQ644550">
    <property type="protein sequence ID" value="ABG37687.1"/>
    <property type="molecule type" value="mRNA"/>
</dbReference>
<dbReference type="AlphaFoldDB" id="Q0ZB86"/>
<name>Q0ZB86_EMIHU</name>
<dbReference type="InterPro" id="IPR040931">
    <property type="entry name" value="CDCA"/>
</dbReference>
<feature type="transmembrane region" description="Helical" evidence="1">
    <location>
        <begin position="313"/>
        <end position="336"/>
    </location>
</feature>
<organism evidence="2">
    <name type="scientific">Emiliania huxleyi</name>
    <name type="common">Coccolithophore</name>
    <name type="synonym">Pontosphaera huxleyi</name>
    <dbReference type="NCBI Taxonomy" id="2903"/>
    <lineage>
        <taxon>Eukaryota</taxon>
        <taxon>Haptista</taxon>
        <taxon>Haptophyta</taxon>
        <taxon>Prymnesiophyceae</taxon>
        <taxon>Isochrysidales</taxon>
        <taxon>Noelaerhabdaceae</taxon>
        <taxon>Emiliania</taxon>
    </lineage>
</organism>
<evidence type="ECO:0000313" key="2">
    <source>
        <dbReference type="EMBL" id="ABG37687.1"/>
    </source>
</evidence>
<protein>
    <submittedName>
        <fullName evidence="2">Delta-carbonic anhydrase</fullName>
    </submittedName>
</protein>